<proteinExistence type="predicted"/>
<evidence type="ECO:0000313" key="2">
    <source>
        <dbReference type="EMBL" id="AUH71105.1"/>
    </source>
</evidence>
<keyword evidence="1" id="KW-0472">Membrane</keyword>
<keyword evidence="1" id="KW-1133">Transmembrane helix</keyword>
<keyword evidence="3" id="KW-1185">Reference proteome</keyword>
<name>A0A2H5FHT0_9GAMM</name>
<dbReference type="AlphaFoldDB" id="A0A2H5FHT0"/>
<dbReference type="KEGG" id="lsh:CAB17_02790"/>
<sequence>MVAVVIVSDLAAGTGRFNFLVGVLGLCVGVGSSIWGSEKGIKLINFMSHTNGKPRLLVTRIAEKHVSPIISQFLANLMCFSIVSMLRKEGQIF</sequence>
<evidence type="ECO:0000313" key="3">
    <source>
        <dbReference type="Proteomes" id="UP000234343"/>
    </source>
</evidence>
<evidence type="ECO:0000256" key="1">
    <source>
        <dbReference type="SAM" id="Phobius"/>
    </source>
</evidence>
<gene>
    <name evidence="2" type="ORF">CAB17_02790</name>
</gene>
<dbReference type="EMBL" id="CP025491">
    <property type="protein sequence ID" value="AUH71105.1"/>
    <property type="molecule type" value="Genomic_DNA"/>
</dbReference>
<reference evidence="2 3" key="1">
    <citation type="submission" date="2017-12" db="EMBL/GenBank/DDBJ databases">
        <title>Legionella sainthelensi LA01-117, whole genome sequence of a clinical isolate from New Zealand.</title>
        <authorList>
            <person name="Cree S.L."/>
            <person name="Slow S."/>
            <person name="Kennedy M.A."/>
            <person name="Murdoch D.R."/>
            <person name="Biggs P.J."/>
            <person name="Anderson T."/>
        </authorList>
    </citation>
    <scope>NUCLEOTIDE SEQUENCE [LARGE SCALE GENOMIC DNA]</scope>
    <source>
        <strain evidence="2 3">LA01-117</strain>
    </source>
</reference>
<keyword evidence="1" id="KW-0812">Transmembrane</keyword>
<feature type="transmembrane region" description="Helical" evidence="1">
    <location>
        <begin position="17"/>
        <end position="37"/>
    </location>
</feature>
<dbReference type="Proteomes" id="UP000234343">
    <property type="component" value="Chromosome"/>
</dbReference>
<organism evidence="2 3">
    <name type="scientific">Legionella sainthelensi</name>
    <dbReference type="NCBI Taxonomy" id="28087"/>
    <lineage>
        <taxon>Bacteria</taxon>
        <taxon>Pseudomonadati</taxon>
        <taxon>Pseudomonadota</taxon>
        <taxon>Gammaproteobacteria</taxon>
        <taxon>Legionellales</taxon>
        <taxon>Legionellaceae</taxon>
        <taxon>Legionella</taxon>
    </lineage>
</organism>
<protein>
    <submittedName>
        <fullName evidence="2">Uncharacterized protein</fullName>
    </submittedName>
</protein>
<accession>A0A2H5FHT0</accession>